<dbReference type="GO" id="GO:0003677">
    <property type="term" value="F:DNA binding"/>
    <property type="evidence" value="ECO:0007669"/>
    <property type="project" value="TreeGrafter"/>
</dbReference>
<feature type="compositionally biased region" description="Basic residues" evidence="1">
    <location>
        <begin position="427"/>
        <end position="439"/>
    </location>
</feature>
<evidence type="ECO:0000313" key="4">
    <source>
        <dbReference type="RefSeq" id="XP_024885025.1"/>
    </source>
</evidence>
<dbReference type="Pfam" id="PF03184">
    <property type="entry name" value="DDE_1"/>
    <property type="match status" value="1"/>
</dbReference>
<evidence type="ECO:0000259" key="2">
    <source>
        <dbReference type="Pfam" id="PF03184"/>
    </source>
</evidence>
<dbReference type="OrthoDB" id="7699837at2759"/>
<accession>A0A6J1QWK8</accession>
<dbReference type="PANTHER" id="PTHR19303">
    <property type="entry name" value="TRANSPOSON"/>
    <property type="match status" value="1"/>
</dbReference>
<dbReference type="Gene3D" id="3.30.420.10">
    <property type="entry name" value="Ribonuclease H-like superfamily/Ribonuclease H"/>
    <property type="match status" value="1"/>
</dbReference>
<gene>
    <name evidence="4" type="primary">LOC112463081</name>
</gene>
<dbReference type="Proteomes" id="UP000504618">
    <property type="component" value="Unplaced"/>
</dbReference>
<evidence type="ECO:0000313" key="3">
    <source>
        <dbReference type="Proteomes" id="UP000504618"/>
    </source>
</evidence>
<feature type="compositionally biased region" description="Polar residues" evidence="1">
    <location>
        <begin position="456"/>
        <end position="466"/>
    </location>
</feature>
<dbReference type="GeneID" id="112463081"/>
<name>A0A6J1QWK8_9HYME</name>
<protein>
    <submittedName>
        <fullName evidence="4">Uncharacterized protein LOC112463081</fullName>
    </submittedName>
</protein>
<dbReference type="InterPro" id="IPR050863">
    <property type="entry name" value="CenT-Element_Derived"/>
</dbReference>
<feature type="domain" description="DDE-1" evidence="2">
    <location>
        <begin position="131"/>
        <end position="263"/>
    </location>
</feature>
<feature type="compositionally biased region" description="Polar residues" evidence="1">
    <location>
        <begin position="365"/>
        <end position="384"/>
    </location>
</feature>
<feature type="region of interest" description="Disordered" evidence="1">
    <location>
        <begin position="334"/>
        <end position="492"/>
    </location>
</feature>
<dbReference type="InterPro" id="IPR004875">
    <property type="entry name" value="DDE_SF_endonuclease_dom"/>
</dbReference>
<feature type="compositionally biased region" description="Basic residues" evidence="1">
    <location>
        <begin position="396"/>
        <end position="406"/>
    </location>
</feature>
<dbReference type="AlphaFoldDB" id="A0A6J1QWK8"/>
<dbReference type="GO" id="GO:0005634">
    <property type="term" value="C:nucleus"/>
    <property type="evidence" value="ECO:0007669"/>
    <property type="project" value="TreeGrafter"/>
</dbReference>
<dbReference type="InterPro" id="IPR036397">
    <property type="entry name" value="RNaseH_sf"/>
</dbReference>
<reference evidence="4" key="1">
    <citation type="submission" date="2025-08" db="UniProtKB">
        <authorList>
            <consortium name="RefSeq"/>
        </authorList>
    </citation>
    <scope>IDENTIFICATION</scope>
    <source>
        <tissue evidence="4">Whole body</tissue>
    </source>
</reference>
<feature type="compositionally biased region" description="Low complexity" evidence="1">
    <location>
        <begin position="336"/>
        <end position="347"/>
    </location>
</feature>
<organism evidence="3 4">
    <name type="scientific">Temnothorax curvispinosus</name>
    <dbReference type="NCBI Taxonomy" id="300111"/>
    <lineage>
        <taxon>Eukaryota</taxon>
        <taxon>Metazoa</taxon>
        <taxon>Ecdysozoa</taxon>
        <taxon>Arthropoda</taxon>
        <taxon>Hexapoda</taxon>
        <taxon>Insecta</taxon>
        <taxon>Pterygota</taxon>
        <taxon>Neoptera</taxon>
        <taxon>Endopterygota</taxon>
        <taxon>Hymenoptera</taxon>
        <taxon>Apocrita</taxon>
        <taxon>Aculeata</taxon>
        <taxon>Formicoidea</taxon>
        <taxon>Formicidae</taxon>
        <taxon>Myrmicinae</taxon>
        <taxon>Temnothorax</taxon>
    </lineage>
</organism>
<dbReference type="RefSeq" id="XP_024885025.1">
    <property type="nucleotide sequence ID" value="XM_025029257.1"/>
</dbReference>
<proteinExistence type="predicted"/>
<dbReference type="PANTHER" id="PTHR19303:SF71">
    <property type="entry name" value="ZINC FINGER PHD-TYPE DOMAIN-CONTAINING PROTEIN"/>
    <property type="match status" value="1"/>
</dbReference>
<evidence type="ECO:0000256" key="1">
    <source>
        <dbReference type="SAM" id="MobiDB-lite"/>
    </source>
</evidence>
<feature type="compositionally biased region" description="Acidic residues" evidence="1">
    <location>
        <begin position="352"/>
        <end position="361"/>
    </location>
</feature>
<sequence>MYFGLTAKETRGLAFDLAKKLNLKVPASWEAARMAGEDWLSSFLKRHPMLSIRKPEATSLARATSFNRTNVERFFALLKSVMDKHHFQPHCIWNMDETGITTVQTPNRVIGRRGMKQVGRVTSAERGTFVTLAMAVSATGHSLPPFFIFPRKNFKEHFLNGGPSGCTGVANSSGWMNADHFVQFLQFFQSHVRASVDAPALLILDNHESHLSIAGLEFCKANGIILLSLPPHCSHKMQPLDRTVFGPLKKSVHTQCDSWMSSHSGRSMTIYDIPGIVAKSLPLAVTYQNIVSGFECTGISPLNPDIFQEYEFLPSSVTDREMPSTSAHLEEVNLNAADPDTADSDTTNLETIEPDTADQNEFDPSASSMSRPGDTQNLSATLQSIRAFPKAAPRQQTRKGRKRRKSAVLTDSPEMAELAAEQAESMRKKKGKPATRKTSKSTPATAPRKRGRPKKNATQTEPQPSTSSKSKSRKQQRSDSDENLDNTCCSVGPMVAGNRQICVIDRFNSELAVHNVTT</sequence>
<keyword evidence="3" id="KW-1185">Reference proteome</keyword>